<dbReference type="Pfam" id="PF13466">
    <property type="entry name" value="STAS_2"/>
    <property type="match status" value="1"/>
</dbReference>
<dbReference type="InterPro" id="IPR058548">
    <property type="entry name" value="MlaB-like_STAS"/>
</dbReference>
<sequence length="130" mass="13463">MTQTAETYLITAAGEIDLDGAGPFENALAEAARSLSRCTILDLSRVGFADSTLLNTLLEALGAHEAAGRPWAIAGPFTPQIHRLFTVTGTHEVLPLAPDLAAARRLAGCSDDDGPGRDRGTPPPTAPSTA</sequence>
<evidence type="ECO:0000313" key="4">
    <source>
        <dbReference type="Proteomes" id="UP000578686"/>
    </source>
</evidence>
<proteinExistence type="predicted"/>
<dbReference type="EMBL" id="JAAVJD010000008">
    <property type="protein sequence ID" value="NJQ04517.1"/>
    <property type="molecule type" value="Genomic_DNA"/>
</dbReference>
<evidence type="ECO:0000313" key="3">
    <source>
        <dbReference type="EMBL" id="NJQ04517.1"/>
    </source>
</evidence>
<protein>
    <submittedName>
        <fullName evidence="3">STAS domain-containing protein</fullName>
    </submittedName>
</protein>
<keyword evidence="4" id="KW-1185">Reference proteome</keyword>
<dbReference type="RefSeq" id="WP_167967810.1">
    <property type="nucleotide sequence ID" value="NZ_BHZG01000333.1"/>
</dbReference>
<evidence type="ECO:0000256" key="1">
    <source>
        <dbReference type="SAM" id="MobiDB-lite"/>
    </source>
</evidence>
<feature type="compositionally biased region" description="Pro residues" evidence="1">
    <location>
        <begin position="121"/>
        <end position="130"/>
    </location>
</feature>
<dbReference type="PANTHER" id="PTHR33495">
    <property type="entry name" value="ANTI-SIGMA FACTOR ANTAGONIST TM_1081-RELATED-RELATED"/>
    <property type="match status" value="1"/>
</dbReference>
<feature type="region of interest" description="Disordered" evidence="1">
    <location>
        <begin position="105"/>
        <end position="130"/>
    </location>
</feature>
<dbReference type="InterPro" id="IPR036513">
    <property type="entry name" value="STAS_dom_sf"/>
</dbReference>
<comment type="caution">
    <text evidence="3">The sequence shown here is derived from an EMBL/GenBank/DDBJ whole genome shotgun (WGS) entry which is preliminary data.</text>
</comment>
<dbReference type="PANTHER" id="PTHR33495:SF2">
    <property type="entry name" value="ANTI-SIGMA FACTOR ANTAGONIST TM_1081-RELATED"/>
    <property type="match status" value="1"/>
</dbReference>
<dbReference type="AlphaFoldDB" id="A0A7X6CXS1"/>
<dbReference type="GO" id="GO:0043856">
    <property type="term" value="F:anti-sigma factor antagonist activity"/>
    <property type="evidence" value="ECO:0007669"/>
    <property type="project" value="TreeGrafter"/>
</dbReference>
<dbReference type="Proteomes" id="UP000578686">
    <property type="component" value="Unassembled WGS sequence"/>
</dbReference>
<evidence type="ECO:0000259" key="2">
    <source>
        <dbReference type="PROSITE" id="PS50801"/>
    </source>
</evidence>
<feature type="domain" description="STAS" evidence="2">
    <location>
        <begin position="1"/>
        <end position="107"/>
    </location>
</feature>
<dbReference type="PROSITE" id="PS50801">
    <property type="entry name" value="STAS"/>
    <property type="match status" value="1"/>
</dbReference>
<dbReference type="SUPFAM" id="SSF52091">
    <property type="entry name" value="SpoIIaa-like"/>
    <property type="match status" value="1"/>
</dbReference>
<dbReference type="Gene3D" id="3.30.750.24">
    <property type="entry name" value="STAS domain"/>
    <property type="match status" value="1"/>
</dbReference>
<dbReference type="InterPro" id="IPR002645">
    <property type="entry name" value="STAS_dom"/>
</dbReference>
<dbReference type="CDD" id="cd07043">
    <property type="entry name" value="STAS_anti-anti-sigma_factors"/>
    <property type="match status" value="1"/>
</dbReference>
<accession>A0A7X6CXS1</accession>
<name>A0A7X6CXS1_9ACTN</name>
<organism evidence="3 4">
    <name type="scientific">Streptomyces lonarensis</name>
    <dbReference type="NCBI Taxonomy" id="700599"/>
    <lineage>
        <taxon>Bacteria</taxon>
        <taxon>Bacillati</taxon>
        <taxon>Actinomycetota</taxon>
        <taxon>Actinomycetes</taxon>
        <taxon>Kitasatosporales</taxon>
        <taxon>Streptomycetaceae</taxon>
        <taxon>Streptomyces</taxon>
    </lineage>
</organism>
<reference evidence="3 4" key="1">
    <citation type="submission" date="2020-03" db="EMBL/GenBank/DDBJ databases">
        <title>Draft genome of Streptomyces sp. ventii, isolated from the Axial Seamount in the Pacific Ocean, and resequencing of the two type strains Streptomyces lonarensis strain NCL 716 and Streptomyces bohaiensis strain 11A07.</title>
        <authorList>
            <person name="Loughran R.M."/>
            <person name="Pfannmuller K.M."/>
            <person name="Wasson B.J."/>
            <person name="Deadmond M.C."/>
            <person name="Paddock B.E."/>
            <person name="Koyack M.J."/>
            <person name="Gallegos D.A."/>
            <person name="Mitchell E.A."/>
            <person name="Ushijima B."/>
            <person name="Saw J.H."/>
            <person name="Mcphail K.L."/>
            <person name="Videau P."/>
        </authorList>
    </citation>
    <scope>NUCLEOTIDE SEQUENCE [LARGE SCALE GENOMIC DNA]</scope>
    <source>
        <strain evidence="3 4">NCL716</strain>
    </source>
</reference>
<gene>
    <name evidence="3" type="ORF">HCN56_02695</name>
</gene>